<dbReference type="Proteomes" id="UP000181976">
    <property type="component" value="Unassembled WGS sequence"/>
</dbReference>
<sequence length="510" mass="58119">MLKNSDLEQLKEKGISPESINKQIKRFKNGFPTIKATRPATLNDGIIAFPTADINHYKSIYHGEVQKQLMPMKFVPASGAATRMFKDLFQFLDSDQNAEDLSADHPVRRFLVELPRFAFFSEVEKYTKNFNLNDTAERISHAKEIIHKILTREGLGYGFLPKGLIPFHRYPKDLHTPLAEHLYEAAAYAIDLNGIARVHFTISPEHYDFFKKQLENDRLKVENETQTKFEVTFSFQKPYTDTIAVTLNNEPFRDENGHLVFRPGGHGSLIENLNDCNADILFIKNIDNVVPTYSLDLIITYKQALAGLALKIRNNVFAFLNQLDTNVNDNLIDKVRKFIAENFHTDIPEPVKSQSVEAQAAYLHQFLNRPIRVCGMVKNVGDPGGGPFWVEDNNGQQSLQIVEGSQFDLNDPHQKKLFNNGTHFNPVDLVCIPKNYKGEKFDLTQYIDPETGFISQKSVYGKTIKALERPGLWNGAMAHWLTLFVEVPVETFNPVKTVNDLLKPVHQTKQ</sequence>
<name>A0A1I2B293_9BACT</name>
<dbReference type="InParanoid" id="A0A1I2B293"/>
<dbReference type="InterPro" id="IPR025393">
    <property type="entry name" value="DUF4301"/>
</dbReference>
<dbReference type="STRING" id="385682.SAMN05444380_11276"/>
<dbReference type="EMBL" id="FONA01000012">
    <property type="protein sequence ID" value="SFE50321.1"/>
    <property type="molecule type" value="Genomic_DNA"/>
</dbReference>
<evidence type="ECO:0000259" key="1">
    <source>
        <dbReference type="Pfam" id="PF14134"/>
    </source>
</evidence>
<dbReference type="eggNOG" id="COG3172">
    <property type="taxonomic scope" value="Bacteria"/>
</dbReference>
<protein>
    <recommendedName>
        <fullName evidence="1">DUF4301 domain-containing protein</fullName>
    </recommendedName>
</protein>
<evidence type="ECO:0000313" key="2">
    <source>
        <dbReference type="EMBL" id="SFE50321.1"/>
    </source>
</evidence>
<accession>A0A1I2B293</accession>
<feature type="domain" description="DUF4301" evidence="1">
    <location>
        <begin position="4"/>
        <end position="507"/>
    </location>
</feature>
<evidence type="ECO:0000313" key="3">
    <source>
        <dbReference type="Proteomes" id="UP000181976"/>
    </source>
</evidence>
<dbReference type="AlphaFoldDB" id="A0A1I2B293"/>
<dbReference type="OrthoDB" id="5572060at2"/>
<proteinExistence type="predicted"/>
<dbReference type="Pfam" id="PF14134">
    <property type="entry name" value="DUF4301"/>
    <property type="match status" value="1"/>
</dbReference>
<keyword evidence="3" id="KW-1185">Reference proteome</keyword>
<organism evidence="2 3">
    <name type="scientific">Thermophagus xiamenensis</name>
    <dbReference type="NCBI Taxonomy" id="385682"/>
    <lineage>
        <taxon>Bacteria</taxon>
        <taxon>Pseudomonadati</taxon>
        <taxon>Bacteroidota</taxon>
        <taxon>Bacteroidia</taxon>
        <taxon>Marinilabiliales</taxon>
        <taxon>Marinilabiliaceae</taxon>
        <taxon>Thermophagus</taxon>
    </lineage>
</organism>
<dbReference type="InterPro" id="IPR029044">
    <property type="entry name" value="Nucleotide-diphossugar_trans"/>
</dbReference>
<gene>
    <name evidence="2" type="ORF">SAMN05444380_11276</name>
</gene>
<dbReference type="SUPFAM" id="SSF53448">
    <property type="entry name" value="Nucleotide-diphospho-sugar transferases"/>
    <property type="match status" value="1"/>
</dbReference>
<reference evidence="2 3" key="1">
    <citation type="submission" date="2016-10" db="EMBL/GenBank/DDBJ databases">
        <authorList>
            <person name="de Groot N.N."/>
        </authorList>
    </citation>
    <scope>NUCLEOTIDE SEQUENCE [LARGE SCALE GENOMIC DNA]</scope>
    <source>
        <strain evidence="2 3">DSM 19012</strain>
    </source>
</reference>
<dbReference type="RefSeq" id="WP_010528852.1">
    <property type="nucleotide sequence ID" value="NZ_AFSL01000102.1"/>
</dbReference>